<comment type="subcellular location">
    <subcellularLocation>
        <location evidence="1">Cell membrane</location>
        <topology evidence="1">Multi-pass membrane protein</topology>
    </subcellularLocation>
</comment>
<evidence type="ECO:0000256" key="5">
    <source>
        <dbReference type="ARBA" id="ARBA00023136"/>
    </source>
</evidence>
<proteinExistence type="predicted"/>
<dbReference type="GO" id="GO:0005886">
    <property type="term" value="C:plasma membrane"/>
    <property type="evidence" value="ECO:0007669"/>
    <property type="project" value="UniProtKB-SubCell"/>
</dbReference>
<dbReference type="NCBIfam" id="TIGR00374">
    <property type="entry name" value="flippase-like domain"/>
    <property type="match status" value="1"/>
</dbReference>
<dbReference type="PANTHER" id="PTHR39087">
    <property type="entry name" value="UPF0104 MEMBRANE PROTEIN MJ1595"/>
    <property type="match status" value="1"/>
</dbReference>
<feature type="transmembrane region" description="Helical" evidence="6">
    <location>
        <begin position="250"/>
        <end position="271"/>
    </location>
</feature>
<evidence type="ECO:0000256" key="1">
    <source>
        <dbReference type="ARBA" id="ARBA00004651"/>
    </source>
</evidence>
<keyword evidence="3 6" id="KW-0812">Transmembrane</keyword>
<sequence length="343" mass="38310">MKKNHLLIGLILIILSSYYAFKNVSIEELGIAFKSVHYIYLVPAVFFTLLTFVFRAMRWRYLVSSVKDVKTSRLVSPLMVGFMGNILPARAGEFIRAYLLGKKENISFSASFATIFVERLMDMLMFLILLVAVLFFSADIFSLGNAGENHELMGYMIKFGWISFIGSMGIFLFSVLLQYKNEWAVRIIDLCTKPLPQKWRDKIIEMVHSFTDGLKILKDWRGFSASIVLSVLVWVAGTVFYYPILMAFGIEAGLPAITAVLIINLTVGIFISLFPTPGFLGAFQAACVVALHDIFGVSKAVAASFGIIAWLVAMGFIIIAGSFFIVKDNLSFSELASSREQIK</sequence>
<feature type="transmembrane region" description="Helical" evidence="6">
    <location>
        <begin position="124"/>
        <end position="143"/>
    </location>
</feature>
<name>A0A419DDC2_9BACT</name>
<feature type="transmembrane region" description="Helical" evidence="6">
    <location>
        <begin position="301"/>
        <end position="326"/>
    </location>
</feature>
<feature type="transmembrane region" description="Helical" evidence="6">
    <location>
        <begin position="38"/>
        <end position="57"/>
    </location>
</feature>
<protein>
    <submittedName>
        <fullName evidence="7">UPF0104 family protein</fullName>
    </submittedName>
</protein>
<evidence type="ECO:0000256" key="3">
    <source>
        <dbReference type="ARBA" id="ARBA00022692"/>
    </source>
</evidence>
<keyword evidence="2" id="KW-1003">Cell membrane</keyword>
<gene>
    <name evidence="7" type="ORF">C4544_03780</name>
</gene>
<feature type="transmembrane region" description="Helical" evidence="6">
    <location>
        <begin position="155"/>
        <end position="177"/>
    </location>
</feature>
<dbReference type="InterPro" id="IPR022791">
    <property type="entry name" value="L-PG_synthase/AglD"/>
</dbReference>
<evidence type="ECO:0000313" key="7">
    <source>
        <dbReference type="EMBL" id="RJO61057.1"/>
    </source>
</evidence>
<evidence type="ECO:0000313" key="8">
    <source>
        <dbReference type="Proteomes" id="UP000285655"/>
    </source>
</evidence>
<keyword evidence="4 6" id="KW-1133">Transmembrane helix</keyword>
<dbReference type="Proteomes" id="UP000285655">
    <property type="component" value="Unassembled WGS sequence"/>
</dbReference>
<accession>A0A419DDC2</accession>
<dbReference type="Pfam" id="PF03706">
    <property type="entry name" value="LPG_synthase_TM"/>
    <property type="match status" value="1"/>
</dbReference>
<comment type="caution">
    <text evidence="7">The sequence shown here is derived from an EMBL/GenBank/DDBJ whole genome shotgun (WGS) entry which is preliminary data.</text>
</comment>
<reference evidence="7 8" key="1">
    <citation type="journal article" date="2017" name="ISME J.">
        <title>Energy and carbon metabolisms in a deep terrestrial subsurface fluid microbial community.</title>
        <authorList>
            <person name="Momper L."/>
            <person name="Jungbluth S.P."/>
            <person name="Lee M.D."/>
            <person name="Amend J.P."/>
        </authorList>
    </citation>
    <scope>NUCLEOTIDE SEQUENCE [LARGE SCALE GENOMIC DNA]</scope>
    <source>
        <strain evidence="7">SURF_29</strain>
    </source>
</reference>
<feature type="transmembrane region" description="Helical" evidence="6">
    <location>
        <begin position="223"/>
        <end position="244"/>
    </location>
</feature>
<dbReference type="AlphaFoldDB" id="A0A419DDC2"/>
<dbReference type="PANTHER" id="PTHR39087:SF2">
    <property type="entry name" value="UPF0104 MEMBRANE PROTEIN MJ1595"/>
    <property type="match status" value="1"/>
</dbReference>
<evidence type="ECO:0000256" key="2">
    <source>
        <dbReference type="ARBA" id="ARBA00022475"/>
    </source>
</evidence>
<evidence type="ECO:0000256" key="4">
    <source>
        <dbReference type="ARBA" id="ARBA00022989"/>
    </source>
</evidence>
<organism evidence="7 8">
    <name type="scientific">candidate division WS5 bacterium</name>
    <dbReference type="NCBI Taxonomy" id="2093353"/>
    <lineage>
        <taxon>Bacteria</taxon>
        <taxon>candidate division WS5</taxon>
    </lineage>
</organism>
<dbReference type="EMBL" id="QZJW01000031">
    <property type="protein sequence ID" value="RJO61057.1"/>
    <property type="molecule type" value="Genomic_DNA"/>
</dbReference>
<keyword evidence="5 6" id="KW-0472">Membrane</keyword>
<evidence type="ECO:0000256" key="6">
    <source>
        <dbReference type="SAM" id="Phobius"/>
    </source>
</evidence>